<dbReference type="EMBL" id="CP098809">
    <property type="protein sequence ID" value="USJ27424.1"/>
    <property type="molecule type" value="Genomic_DNA"/>
</dbReference>
<protein>
    <submittedName>
        <fullName evidence="1">Uncharacterized protein</fullName>
    </submittedName>
</protein>
<geneLocation type="plasmid" evidence="1 2">
    <name>pB</name>
</geneLocation>
<dbReference type="Proteomes" id="UP001055460">
    <property type="component" value="Plasmid pB"/>
</dbReference>
<name>A0A9Q8YH21_ENSAD</name>
<evidence type="ECO:0000313" key="2">
    <source>
        <dbReference type="Proteomes" id="UP001055460"/>
    </source>
</evidence>
<dbReference type="OrthoDB" id="8420089at2"/>
<proteinExistence type="predicted"/>
<reference evidence="1" key="1">
    <citation type="submission" date="2022-06" db="EMBL/GenBank/DDBJ databases">
        <title>Physiological and biochemical characterization and genomic elucidation of a strain of the genus Ensifer adhaerens M8 that combines arsenic oxidation and chromium reduction.</title>
        <authorList>
            <person name="Li X."/>
            <person name="Yu c."/>
        </authorList>
    </citation>
    <scope>NUCLEOTIDE SEQUENCE</scope>
    <source>
        <strain evidence="1">M8</strain>
        <plasmid evidence="1">pB</plasmid>
    </source>
</reference>
<accession>A0A9Q8YH21</accession>
<gene>
    <name evidence="1" type="ORF">NE863_33825</name>
</gene>
<evidence type="ECO:0000313" key="1">
    <source>
        <dbReference type="EMBL" id="USJ27424.1"/>
    </source>
</evidence>
<dbReference type="AlphaFoldDB" id="A0A9Q8YH21"/>
<dbReference type="RefSeq" id="WP_110819546.1">
    <property type="nucleotide sequence ID" value="NZ_CAXURO020000003.1"/>
</dbReference>
<organism evidence="1 2">
    <name type="scientific">Ensifer adhaerens</name>
    <name type="common">Sinorhizobium morelense</name>
    <dbReference type="NCBI Taxonomy" id="106592"/>
    <lineage>
        <taxon>Bacteria</taxon>
        <taxon>Pseudomonadati</taxon>
        <taxon>Pseudomonadota</taxon>
        <taxon>Alphaproteobacteria</taxon>
        <taxon>Hyphomicrobiales</taxon>
        <taxon>Rhizobiaceae</taxon>
        <taxon>Sinorhizobium/Ensifer group</taxon>
        <taxon>Ensifer</taxon>
    </lineage>
</organism>
<keyword evidence="1" id="KW-0614">Plasmid</keyword>
<sequence length="114" mass="12241">MSEFQNKAVRLTAACDGTAAAGDIVERRKRFLGAALELTQALEAPALGGKNLPVGGNTTRSPDLIIGDLMKELAVIGHLLDIDVMQAGHNTLDRRMREIRKAFKAASVRTKQSA</sequence>